<dbReference type="Proteomes" id="UP000010880">
    <property type="component" value="Chromosome"/>
</dbReference>
<dbReference type="Pfam" id="PF06803">
    <property type="entry name" value="DUF1232"/>
    <property type="match status" value="1"/>
</dbReference>
<accession>L0K927</accession>
<dbReference type="KEGG" id="hhl:Halha_0878"/>
<keyword evidence="2" id="KW-0812">Transmembrane</keyword>
<evidence type="ECO:0000256" key="3">
    <source>
        <dbReference type="ARBA" id="ARBA00022989"/>
    </source>
</evidence>
<keyword evidence="7" id="KW-1185">Reference proteome</keyword>
<evidence type="ECO:0000256" key="2">
    <source>
        <dbReference type="ARBA" id="ARBA00022692"/>
    </source>
</evidence>
<dbReference type="InterPro" id="IPR010652">
    <property type="entry name" value="DUF1232"/>
</dbReference>
<evidence type="ECO:0000256" key="4">
    <source>
        <dbReference type="ARBA" id="ARBA00023136"/>
    </source>
</evidence>
<name>L0K927_HALHC</name>
<dbReference type="GO" id="GO:0012505">
    <property type="term" value="C:endomembrane system"/>
    <property type="evidence" value="ECO:0007669"/>
    <property type="project" value="UniProtKB-SubCell"/>
</dbReference>
<reference evidence="7" key="1">
    <citation type="submission" date="2012-02" db="EMBL/GenBank/DDBJ databases">
        <title>The complete genome of Halobacteroides halobius DSM 5150.</title>
        <authorList>
            <person name="Lucas S."/>
            <person name="Copeland A."/>
            <person name="Lapidus A."/>
            <person name="Glavina del Rio T."/>
            <person name="Dalin E."/>
            <person name="Tice H."/>
            <person name="Bruce D."/>
            <person name="Goodwin L."/>
            <person name="Pitluck S."/>
            <person name="Peters L."/>
            <person name="Mikhailova N."/>
            <person name="Gu W."/>
            <person name="Kyrpides N."/>
            <person name="Mavromatis K."/>
            <person name="Ivanova N."/>
            <person name="Brettin T."/>
            <person name="Detter J.C."/>
            <person name="Han C."/>
            <person name="Larimer F."/>
            <person name="Land M."/>
            <person name="Hauser L."/>
            <person name="Markowitz V."/>
            <person name="Cheng J.-F."/>
            <person name="Hugenholtz P."/>
            <person name="Woyke T."/>
            <person name="Wu D."/>
            <person name="Tindall B."/>
            <person name="Pomrenke H."/>
            <person name="Brambilla E."/>
            <person name="Klenk H.-P."/>
            <person name="Eisen J.A."/>
        </authorList>
    </citation>
    <scope>NUCLEOTIDE SEQUENCE [LARGE SCALE GENOMIC DNA]</scope>
    <source>
        <strain evidence="7">ATCC 35273 / DSM 5150 / MD-1</strain>
    </source>
</reference>
<comment type="subcellular location">
    <subcellularLocation>
        <location evidence="1">Endomembrane system</location>
        <topology evidence="1">Multi-pass membrane protein</topology>
    </subcellularLocation>
</comment>
<keyword evidence="3" id="KW-1133">Transmembrane helix</keyword>
<evidence type="ECO:0000313" key="7">
    <source>
        <dbReference type="Proteomes" id="UP000010880"/>
    </source>
</evidence>
<organism evidence="6 7">
    <name type="scientific">Halobacteroides halobius (strain ATCC 35273 / DSM 5150 / MD-1)</name>
    <dbReference type="NCBI Taxonomy" id="748449"/>
    <lineage>
        <taxon>Bacteria</taxon>
        <taxon>Bacillati</taxon>
        <taxon>Bacillota</taxon>
        <taxon>Clostridia</taxon>
        <taxon>Halanaerobiales</taxon>
        <taxon>Halobacteroidaceae</taxon>
        <taxon>Halobacteroides</taxon>
    </lineage>
</organism>
<dbReference type="EMBL" id="CP003359">
    <property type="protein sequence ID" value="AGB40844.1"/>
    <property type="molecule type" value="Genomic_DNA"/>
</dbReference>
<gene>
    <name evidence="6" type="ordered locus">Halha_0878</name>
</gene>
<dbReference type="STRING" id="748449.Halha_0878"/>
<feature type="domain" description="DUF1232" evidence="5">
    <location>
        <begin position="104"/>
        <end position="138"/>
    </location>
</feature>
<dbReference type="AlphaFoldDB" id="L0K927"/>
<keyword evidence="4" id="KW-0472">Membrane</keyword>
<evidence type="ECO:0000313" key="6">
    <source>
        <dbReference type="EMBL" id="AGB40844.1"/>
    </source>
</evidence>
<evidence type="ECO:0000259" key="5">
    <source>
        <dbReference type="Pfam" id="PF06803"/>
    </source>
</evidence>
<dbReference type="eggNOG" id="COG3339">
    <property type="taxonomic scope" value="Bacteria"/>
</dbReference>
<dbReference type="RefSeq" id="WP_015326569.1">
    <property type="nucleotide sequence ID" value="NC_019978.1"/>
</dbReference>
<dbReference type="HOGENOM" id="CLU_653397_0_0_9"/>
<proteinExistence type="predicted"/>
<sequence>MIFQCVDCDFQLDLLEQKYYLCPNCGSKMYQKKVLNKLQVGNKGVKAVLEQYQKRVDKDKLEELIAKENKITKKANKAGLRKVKDYIKALFSLVKNNGASNYNKTIAGGALLYLLNPMDFIPDFILGFGLMDDLVIIMIAVSIIGTDLNKYLTTDSTLSNNLFYLIQPKSDYINNQYTEQEGVRVLYLHPDQLDEFGLQILNNNLIQTSKLYVGHPYFYKILIPCDRFDQYISNDLIDEEISLLAALGAKKVKYQVHNFEQLSLSGEVDFNLFDQIIAGEVKARKRGYKYTKQEKSLEFNQISNYNLNQLEELVWYFTHQNQFNDIIKNRVLTDLTTEEITLEYSTSNFLNLDTRTKINLKADIDGRFKMSNVIHKKVNYKVKFYPRPQVVENNPQDYYKQAQTKLRERRIELKDNYKKY</sequence>
<dbReference type="OrthoDB" id="9800202at2"/>
<protein>
    <recommendedName>
        <fullName evidence="5">DUF1232 domain-containing protein</fullName>
    </recommendedName>
</protein>
<evidence type="ECO:0000256" key="1">
    <source>
        <dbReference type="ARBA" id="ARBA00004127"/>
    </source>
</evidence>